<evidence type="ECO:0000313" key="1">
    <source>
        <dbReference type="EMBL" id="KAI0085423.1"/>
    </source>
</evidence>
<dbReference type="EMBL" id="MU274931">
    <property type="protein sequence ID" value="KAI0085423.1"/>
    <property type="molecule type" value="Genomic_DNA"/>
</dbReference>
<sequence length="395" mass="44715">MGLFKRNRGRTNSDDGAESQPKKEKGSWRKPANTAFKQQRLKAWQPILTPKTVLPALLLIGILFAPIGGMLIWGSGLVTEITLDYTNCEDQPPQTSITANSFTNVSNYNYRLRSGKTANITPPQYMFVDRSSDSNVPLNQQRQCVIQFDVPYDMDHTVLLYYKMTNFFQNHRRYVKSVDPNQLRGDYVSPSSLNSGDCKPITTIDGKAVYPCGLIANSFFNDTFSNLTLTSSPDTTYVWSEKGIAWPGEANKYTDHPNYNIEDIVPPPNWKDRFPQGYTNATPPPNFKEDEHFQNWMRTAGLPTFTKLWGRNDNDNLNQGRYQIIVNLNYPVKSYRGTKSVVISTVSWIGGKNPFLGWAYVATAALFVVLAIAGTIRHLIRPRKLGDMSLLSWSR</sequence>
<protein>
    <submittedName>
        <fullName evidence="1">Transcription regulator</fullName>
    </submittedName>
</protein>
<organism evidence="1 2">
    <name type="scientific">Irpex rosettiformis</name>
    <dbReference type="NCBI Taxonomy" id="378272"/>
    <lineage>
        <taxon>Eukaryota</taxon>
        <taxon>Fungi</taxon>
        <taxon>Dikarya</taxon>
        <taxon>Basidiomycota</taxon>
        <taxon>Agaricomycotina</taxon>
        <taxon>Agaricomycetes</taxon>
        <taxon>Polyporales</taxon>
        <taxon>Irpicaceae</taxon>
        <taxon>Irpex</taxon>
    </lineage>
</organism>
<dbReference type="Proteomes" id="UP001055072">
    <property type="component" value="Unassembled WGS sequence"/>
</dbReference>
<keyword evidence="2" id="KW-1185">Reference proteome</keyword>
<comment type="caution">
    <text evidence="1">The sequence shown here is derived from an EMBL/GenBank/DDBJ whole genome shotgun (WGS) entry which is preliminary data.</text>
</comment>
<reference evidence="1" key="1">
    <citation type="journal article" date="2021" name="Environ. Microbiol.">
        <title>Gene family expansions and transcriptome signatures uncover fungal adaptations to wood decay.</title>
        <authorList>
            <person name="Hage H."/>
            <person name="Miyauchi S."/>
            <person name="Viragh M."/>
            <person name="Drula E."/>
            <person name="Min B."/>
            <person name="Chaduli D."/>
            <person name="Navarro D."/>
            <person name="Favel A."/>
            <person name="Norest M."/>
            <person name="Lesage-Meessen L."/>
            <person name="Balint B."/>
            <person name="Merenyi Z."/>
            <person name="de Eugenio L."/>
            <person name="Morin E."/>
            <person name="Martinez A.T."/>
            <person name="Baldrian P."/>
            <person name="Stursova M."/>
            <person name="Martinez M.J."/>
            <person name="Novotny C."/>
            <person name="Magnuson J.K."/>
            <person name="Spatafora J.W."/>
            <person name="Maurice S."/>
            <person name="Pangilinan J."/>
            <person name="Andreopoulos W."/>
            <person name="LaButti K."/>
            <person name="Hundley H."/>
            <person name="Na H."/>
            <person name="Kuo A."/>
            <person name="Barry K."/>
            <person name="Lipzen A."/>
            <person name="Henrissat B."/>
            <person name="Riley R."/>
            <person name="Ahrendt S."/>
            <person name="Nagy L.G."/>
            <person name="Grigoriev I.V."/>
            <person name="Martin F."/>
            <person name="Rosso M.N."/>
        </authorList>
    </citation>
    <scope>NUCLEOTIDE SEQUENCE</scope>
    <source>
        <strain evidence="1">CBS 384.51</strain>
    </source>
</reference>
<evidence type="ECO:0000313" key="2">
    <source>
        <dbReference type="Proteomes" id="UP001055072"/>
    </source>
</evidence>
<gene>
    <name evidence="1" type="ORF">BDY19DRAFT_987073</name>
</gene>
<accession>A0ACB8TTN7</accession>
<name>A0ACB8TTN7_9APHY</name>
<proteinExistence type="predicted"/>